<name>A0AAD3D8H0_9STRA</name>
<feature type="region of interest" description="Disordered" evidence="1">
    <location>
        <begin position="68"/>
        <end position="186"/>
    </location>
</feature>
<evidence type="ECO:0000259" key="3">
    <source>
        <dbReference type="Pfam" id="PF01880"/>
    </source>
</evidence>
<dbReference type="Gene3D" id="2.60.40.730">
    <property type="entry name" value="SOR catalytic domain"/>
    <property type="match status" value="1"/>
</dbReference>
<keyword evidence="2" id="KW-0812">Transmembrane</keyword>
<evidence type="ECO:0000256" key="2">
    <source>
        <dbReference type="SAM" id="Phobius"/>
    </source>
</evidence>
<evidence type="ECO:0000313" key="5">
    <source>
        <dbReference type="Proteomes" id="UP001054902"/>
    </source>
</evidence>
<dbReference type="EMBL" id="BLLK01000062">
    <property type="protein sequence ID" value="GFH58626.1"/>
    <property type="molecule type" value="Genomic_DNA"/>
</dbReference>
<protein>
    <recommendedName>
        <fullName evidence="3">Desulfoferrodoxin ferrous iron-binding domain-containing protein</fullName>
    </recommendedName>
</protein>
<dbReference type="InterPro" id="IPR036073">
    <property type="entry name" value="Desulfoferrodoxin_Fe-bd_dom_sf"/>
</dbReference>
<keyword evidence="5" id="KW-1185">Reference proteome</keyword>
<evidence type="ECO:0000313" key="4">
    <source>
        <dbReference type="EMBL" id="GFH58626.1"/>
    </source>
</evidence>
<accession>A0AAD3D8H0</accession>
<feature type="compositionally biased region" description="Low complexity" evidence="1">
    <location>
        <begin position="68"/>
        <end position="90"/>
    </location>
</feature>
<dbReference type="SUPFAM" id="SSF49367">
    <property type="entry name" value="Superoxide reductase-like"/>
    <property type="match status" value="1"/>
</dbReference>
<dbReference type="GO" id="GO:0005506">
    <property type="term" value="F:iron ion binding"/>
    <property type="evidence" value="ECO:0007669"/>
    <property type="project" value="InterPro"/>
</dbReference>
<reference evidence="4 5" key="1">
    <citation type="journal article" date="2021" name="Sci. Rep.">
        <title>The genome of the diatom Chaetoceros tenuissimus carries an ancient integrated fragment of an extant virus.</title>
        <authorList>
            <person name="Hongo Y."/>
            <person name="Kimura K."/>
            <person name="Takaki Y."/>
            <person name="Yoshida Y."/>
            <person name="Baba S."/>
            <person name="Kobayashi G."/>
            <person name="Nagasaki K."/>
            <person name="Hano T."/>
            <person name="Tomaru Y."/>
        </authorList>
    </citation>
    <scope>NUCLEOTIDE SEQUENCE [LARGE SCALE GENOMIC DNA]</scope>
    <source>
        <strain evidence="4 5">NIES-3715</strain>
    </source>
</reference>
<evidence type="ECO:0000256" key="1">
    <source>
        <dbReference type="SAM" id="MobiDB-lite"/>
    </source>
</evidence>
<feature type="compositionally biased region" description="Polar residues" evidence="1">
    <location>
        <begin position="98"/>
        <end position="134"/>
    </location>
</feature>
<keyword evidence="2" id="KW-1133">Transmembrane helix</keyword>
<proteinExistence type="predicted"/>
<keyword evidence="2" id="KW-0472">Membrane</keyword>
<dbReference type="AlphaFoldDB" id="A0AAD3D8H0"/>
<dbReference type="Pfam" id="PF01880">
    <property type="entry name" value="Desulfoferrodox"/>
    <property type="match status" value="1"/>
</dbReference>
<feature type="transmembrane region" description="Helical" evidence="2">
    <location>
        <begin position="215"/>
        <end position="236"/>
    </location>
</feature>
<organism evidence="4 5">
    <name type="scientific">Chaetoceros tenuissimus</name>
    <dbReference type="NCBI Taxonomy" id="426638"/>
    <lineage>
        <taxon>Eukaryota</taxon>
        <taxon>Sar</taxon>
        <taxon>Stramenopiles</taxon>
        <taxon>Ochrophyta</taxon>
        <taxon>Bacillariophyta</taxon>
        <taxon>Coscinodiscophyceae</taxon>
        <taxon>Chaetocerotophycidae</taxon>
        <taxon>Chaetocerotales</taxon>
        <taxon>Chaetocerotaceae</taxon>
        <taxon>Chaetoceros</taxon>
    </lineage>
</organism>
<gene>
    <name evidence="4" type="ORF">CTEN210_15102</name>
</gene>
<comment type="caution">
    <text evidence="4">The sequence shown here is derived from an EMBL/GenBank/DDBJ whole genome shotgun (WGS) entry which is preliminary data.</text>
</comment>
<dbReference type="GO" id="GO:0016491">
    <property type="term" value="F:oxidoreductase activity"/>
    <property type="evidence" value="ECO:0007669"/>
    <property type="project" value="InterPro"/>
</dbReference>
<dbReference type="Proteomes" id="UP001054902">
    <property type="component" value="Unassembled WGS sequence"/>
</dbReference>
<dbReference type="InterPro" id="IPR002742">
    <property type="entry name" value="Desulfoferrodoxin_Fe-bd_dom"/>
</dbReference>
<feature type="domain" description="Desulfoferrodoxin ferrous iron-binding" evidence="3">
    <location>
        <begin position="300"/>
        <end position="379"/>
    </location>
</feature>
<sequence>MLSQGSQNNKSSRSIEDNAFVSAFDAALADDNAVNVEEEEIYESIERHDAAAAGNMSSLDRRRFGLPVVDSNSTASDSSSRRGSVGSTGSMREKLIKMTSSLQLSQRKLNDAETTQKPQQFNMQKSSRSLNTGLNDRPSLAENRIKSNRSFNVAASERRLGSPYKVPSHRQPIRGKSQASLSSRPTMYKQESAYTSSSYEIPMPILPFESRRGTIVRVMMGIIFFALSLTFTLLGAGDGKIGMSISSYLYSNFIVDGETSSMATDTPEQIFTSNGAHLFETLRELETSYRANTVGIPEYHIPKIIMNDLEVEIEIGLKPHTMSKDHFIKYIWLRDVNAKTIVLAKEFKHSDASPPVLRAKVPAGVTLQPHLFCTKHDLWIGDQFHVDSMN</sequence>